<feature type="coiled-coil region" evidence="1">
    <location>
        <begin position="709"/>
        <end position="758"/>
    </location>
</feature>
<reference evidence="2 3" key="1">
    <citation type="submission" date="2015-11" db="EMBL/GenBank/DDBJ databases">
        <title>Genomic analysis of 38 Legionella species identifies large and diverse effector repertoires.</title>
        <authorList>
            <person name="Burstein D."/>
            <person name="Amaro F."/>
            <person name="Zusman T."/>
            <person name="Lifshitz Z."/>
            <person name="Cohen O."/>
            <person name="Gilbert J.A."/>
            <person name="Pupko T."/>
            <person name="Shuman H.A."/>
            <person name="Segal G."/>
        </authorList>
    </citation>
    <scope>NUCLEOTIDE SEQUENCE [LARGE SCALE GENOMIC DNA]</scope>
    <source>
        <strain evidence="2 3">CDC#1442-AUS-E</strain>
    </source>
</reference>
<gene>
    <name evidence="2" type="ORF">Lqui_0121</name>
</gene>
<protein>
    <submittedName>
        <fullName evidence="2">Uncharacterized protein</fullName>
    </submittedName>
</protein>
<dbReference type="EMBL" id="LNYS01000003">
    <property type="protein sequence ID" value="KTD52555.1"/>
    <property type="molecule type" value="Genomic_DNA"/>
</dbReference>
<organism evidence="2 3">
    <name type="scientific">Legionella quinlivanii</name>
    <dbReference type="NCBI Taxonomy" id="45073"/>
    <lineage>
        <taxon>Bacteria</taxon>
        <taxon>Pseudomonadati</taxon>
        <taxon>Pseudomonadota</taxon>
        <taxon>Gammaproteobacteria</taxon>
        <taxon>Legionellales</taxon>
        <taxon>Legionellaceae</taxon>
        <taxon>Legionella</taxon>
    </lineage>
</organism>
<dbReference type="AlphaFoldDB" id="A0A0W0Y6G5"/>
<keyword evidence="3" id="KW-1185">Reference proteome</keyword>
<accession>A0A0W0Y6G5</accession>
<dbReference type="Proteomes" id="UP000054618">
    <property type="component" value="Unassembled WGS sequence"/>
</dbReference>
<comment type="caution">
    <text evidence="2">The sequence shown here is derived from an EMBL/GenBank/DDBJ whole genome shotgun (WGS) entry which is preliminary data.</text>
</comment>
<name>A0A0W0Y6G5_9GAMM</name>
<proteinExistence type="predicted"/>
<dbReference type="PATRIC" id="fig|45073.5.peg.128"/>
<dbReference type="OrthoDB" id="5647852at2"/>
<evidence type="ECO:0000313" key="2">
    <source>
        <dbReference type="EMBL" id="KTD52555.1"/>
    </source>
</evidence>
<dbReference type="RefSeq" id="WP_058506260.1">
    <property type="nucleotide sequence ID" value="NZ_CAAAIK010000023.1"/>
</dbReference>
<evidence type="ECO:0000313" key="3">
    <source>
        <dbReference type="Proteomes" id="UP000054618"/>
    </source>
</evidence>
<evidence type="ECO:0000256" key="1">
    <source>
        <dbReference type="SAM" id="Coils"/>
    </source>
</evidence>
<sequence length="1216" mass="136643">MSLAENIKKYIDSKDDVAAYNRIKKGFFSDVLEQLENGKLSAESLSRKISELSKEERDALFYKRSRGKPSISSKAAQIISDIYVYYLGIPIRDLSLAVLVAEGLTDTNFNRICQHPYDAWLKSPFRLSRQVWLQRQLLSDLKLRVPELVNTEILETGLKNGLDDGTVRLGDSFLTVMKRAPRFLTVLINKLYKQYQGEERELEFTESLTREILPLLDERDEEHAERNQQLLISLVQTDVPILTALTKARPRFFLSLNQSAQKDVLNALSFEETTALEASLTDYLKKVDPVIAAHGLDEISSFLSGEKGSQEQSGSDSVLISLRDHIKIRQGEKAASFVHSAQARKALLAIRTYLQLNPDDYKSHVFSELASRIRNEKEISVEMLQDILASADLPRLFAKWSGPTRSRAAGLMSQLFSIASLGESLSPAEQQRMVTEGELPLVLDKEDKLNTVINNHIEQSLMDPLKARSSLLGRTVESELSVYKTMANLGQYNLGKNSQRAEVIYQQFLIKKGIAIAERQDHPVFDTQGHVLLEVRLTQEDMDEIIGQITEGNDTNGSLEKLAAAMGVERITETTFCNLDVSFHPRLRRQFLAYVEASAGQAVNPSVIIHESYKSLLEEKSITSHLEELFEKGEQGSIIPLQEEMTMHASLALRAIERLLIQKNLLNANESLFSTEEKQQLFEQINKTVMLRYHAALRDSIARKGALVVADLNKELDGTRKKLSSEVRELLRDAMREKLSHADNLDDYQTAIKELKKDHFTSTTGSALDYLHTDASNQLVMRVSATEETAHNKQKGANRQAFRAIARNRYNPQEDTVAAFKHQAVDARVPSIAVLGETDAIRDVADKLAVDVARLQNKNPGYRRPVVYNLLTSLYRRISDNGPGANQQRESARLILQGAHLYNKEQLNASRLDSLVYVQNIPVNQHTLQLDPAAFDDVTREATLMTQMAMVSSLIHYRTHLPPSLSESLARAHERLQSNYFNYLNTEMAGCPFYKDSLSGKESLGYFEMMRGEWKNAVIQPSGNDLHALVAQVLLKALANGDYRNEQFGMLMQSLSIFIEPTSMAGCKSANERYQAVAGRVALLWSMAEPAEYSSKPKKELLASLEAYVNEAVPMKEIQKKLDVAYNCSILYGGACYHSHADQGGPSKLEKTDNPDGKLGFFDFNTNIAESGYVDRLVQKNASSMQAHKLAKVMVEEFSNDFASYTAARDQELHLL</sequence>
<keyword evidence="1" id="KW-0175">Coiled coil</keyword>